<gene>
    <name evidence="1" type="primary">nrdI</name>
    <name evidence="1" type="ORF">HP397_05735</name>
</gene>
<dbReference type="EMBL" id="JABMKT010000032">
    <property type="protein sequence ID" value="NYV28301.1"/>
    <property type="molecule type" value="Genomic_DNA"/>
</dbReference>
<dbReference type="RefSeq" id="WP_067322050.1">
    <property type="nucleotide sequence ID" value="NZ_CBCRWS010000019.1"/>
</dbReference>
<dbReference type="OrthoDB" id="350535at2"/>
<dbReference type="GO" id="GO:0010181">
    <property type="term" value="F:FMN binding"/>
    <property type="evidence" value="ECO:0007669"/>
    <property type="project" value="InterPro"/>
</dbReference>
<dbReference type="Proteomes" id="UP000526184">
    <property type="component" value="Unassembled WGS sequence"/>
</dbReference>
<dbReference type="PIRSF" id="PIRSF005087">
    <property type="entry name" value="NrdI"/>
    <property type="match status" value="1"/>
</dbReference>
<dbReference type="NCBIfam" id="TIGR00333">
    <property type="entry name" value="nrdI"/>
    <property type="match status" value="1"/>
</dbReference>
<dbReference type="SUPFAM" id="SSF52218">
    <property type="entry name" value="Flavoproteins"/>
    <property type="match status" value="1"/>
</dbReference>
<organism evidence="1 2">
    <name type="scientific">Streptobacillus felis</name>
    <dbReference type="NCBI Taxonomy" id="1384509"/>
    <lineage>
        <taxon>Bacteria</taxon>
        <taxon>Fusobacteriati</taxon>
        <taxon>Fusobacteriota</taxon>
        <taxon>Fusobacteriia</taxon>
        <taxon>Fusobacteriales</taxon>
        <taxon>Leptotrichiaceae</taxon>
        <taxon>Streptobacillus</taxon>
    </lineage>
</organism>
<sequence length="140" mass="16196">MKSKIRIYYDSLTGNVERFIRKLKGKDELEFVKISSKTVLEKEGHLVTFTTGFGNIPKTTLEFLKNNDNYLKIKTVCSSGNMNWGSNFAKAGSLIQNQFNIKYIYRFELSGTLNDVEEYLNRIKIFESEGVKIDEVDLFK</sequence>
<name>A0A7Z0PFL0_9FUSO</name>
<proteinExistence type="predicted"/>
<dbReference type="InterPro" id="IPR004465">
    <property type="entry name" value="RNR_NrdI"/>
</dbReference>
<dbReference type="PANTHER" id="PTHR37297">
    <property type="entry name" value="PROTEIN NRDI"/>
    <property type="match status" value="1"/>
</dbReference>
<dbReference type="AlphaFoldDB" id="A0A7Z0PFL0"/>
<dbReference type="InterPro" id="IPR029039">
    <property type="entry name" value="Flavoprotein-like_sf"/>
</dbReference>
<keyword evidence="2" id="KW-1185">Reference proteome</keyword>
<evidence type="ECO:0000313" key="2">
    <source>
        <dbReference type="Proteomes" id="UP000526184"/>
    </source>
</evidence>
<evidence type="ECO:0000313" key="1">
    <source>
        <dbReference type="EMBL" id="NYV28301.1"/>
    </source>
</evidence>
<comment type="caution">
    <text evidence="1">The sequence shown here is derived from an EMBL/GenBank/DDBJ whole genome shotgun (WGS) entry which is preliminary data.</text>
</comment>
<dbReference type="Pfam" id="PF07972">
    <property type="entry name" value="Flavodoxin_NdrI"/>
    <property type="match status" value="1"/>
</dbReference>
<accession>A0A7Z0PFL0</accession>
<protein>
    <submittedName>
        <fullName evidence="1">Class Ib ribonucleoside-diphosphate reductase assembly flavoprotein NrdI</fullName>
    </submittedName>
</protein>
<dbReference type="PANTHER" id="PTHR37297:SF1">
    <property type="entry name" value="PROTEIN NRDI"/>
    <property type="match status" value="1"/>
</dbReference>
<dbReference type="Gene3D" id="3.40.50.360">
    <property type="match status" value="1"/>
</dbReference>
<reference evidence="1 2" key="1">
    <citation type="submission" date="2020-05" db="EMBL/GenBank/DDBJ databases">
        <title>Streptobacillus felis strain LHL191014123.</title>
        <authorList>
            <person name="Fawzy A."/>
            <person name="Rau J."/>
            <person name="Risse K."/>
            <person name="Schauerte N."/>
            <person name="Geiger C."/>
            <person name="Blom J."/>
            <person name="Imirzalioglu C."/>
            <person name="Falgenhauer J."/>
            <person name="Bach A."/>
            <person name="Herden C."/>
            <person name="Eisenberg T."/>
        </authorList>
    </citation>
    <scope>NUCLEOTIDE SEQUENCE [LARGE SCALE GENOMIC DNA]</scope>
    <source>
        <strain evidence="1 2">LHL191014123</strain>
    </source>
</reference>